<keyword evidence="2" id="KW-1185">Reference proteome</keyword>
<dbReference type="OrthoDB" id="5405771at2"/>
<dbReference type="EMBL" id="VJVV01000002">
    <property type="protein sequence ID" value="TRO83242.1"/>
    <property type="molecule type" value="Genomic_DNA"/>
</dbReference>
<dbReference type="Proteomes" id="UP000317155">
    <property type="component" value="Unassembled WGS sequence"/>
</dbReference>
<dbReference type="RefSeq" id="WP_092055971.1">
    <property type="nucleotide sequence ID" value="NZ_FOJJ01000012.1"/>
</dbReference>
<gene>
    <name evidence="1" type="ORF">FL622_03945</name>
</gene>
<proteinExistence type="predicted"/>
<protein>
    <submittedName>
        <fullName evidence="1">Uncharacterized protein</fullName>
    </submittedName>
</protein>
<sequence>MLQAQALVDYERFGCAKVALFVDTTEARRTAELLAAHGPAIRQVAELFNARILLVDRDNLRPETIIDQGIADAWLLLVAEGRNRAMTTKKNPQRINLDSGGDWERHAFLELLRQIKESTRIQEEVTGYYRRYEPRREAALPLAPVLGPN</sequence>
<evidence type="ECO:0000313" key="2">
    <source>
        <dbReference type="Proteomes" id="UP000317155"/>
    </source>
</evidence>
<organism evidence="1 2">
    <name type="scientific">Trichloromonas acetexigens</name>
    <dbReference type="NCBI Taxonomy" id="38815"/>
    <lineage>
        <taxon>Bacteria</taxon>
        <taxon>Pseudomonadati</taxon>
        <taxon>Thermodesulfobacteriota</taxon>
        <taxon>Desulfuromonadia</taxon>
        <taxon>Desulfuromonadales</taxon>
        <taxon>Trichloromonadaceae</taxon>
        <taxon>Trichloromonas</taxon>
    </lineage>
</organism>
<dbReference type="AlphaFoldDB" id="A0A550JJ62"/>
<evidence type="ECO:0000313" key="1">
    <source>
        <dbReference type="EMBL" id="TRO83242.1"/>
    </source>
</evidence>
<name>A0A550JJ62_9BACT</name>
<comment type="caution">
    <text evidence="1">The sequence shown here is derived from an EMBL/GenBank/DDBJ whole genome shotgun (WGS) entry which is preliminary data.</text>
</comment>
<accession>A0A550JJ62</accession>
<reference evidence="1 2" key="1">
    <citation type="submission" date="2019-07" db="EMBL/GenBank/DDBJ databases">
        <title>Insights of Desulfuromonas acetexigens electromicrobiology.</title>
        <authorList>
            <person name="Katuri K."/>
            <person name="Sapireddy V."/>
            <person name="Shaw D.R."/>
            <person name="Saikaly P."/>
        </authorList>
    </citation>
    <scope>NUCLEOTIDE SEQUENCE [LARGE SCALE GENOMIC DNA]</scope>
    <source>
        <strain evidence="1 2">2873</strain>
    </source>
</reference>